<comment type="caution">
    <text evidence="8">The sequence shown here is derived from an EMBL/GenBank/DDBJ whole genome shotgun (WGS) entry which is preliminary data.</text>
</comment>
<dbReference type="Pfam" id="PF03865">
    <property type="entry name" value="ShlB"/>
    <property type="match status" value="1"/>
</dbReference>
<evidence type="ECO:0000259" key="6">
    <source>
        <dbReference type="Pfam" id="PF08479"/>
    </source>
</evidence>
<dbReference type="GO" id="GO:0008320">
    <property type="term" value="F:protein transmembrane transporter activity"/>
    <property type="evidence" value="ECO:0007669"/>
    <property type="project" value="TreeGrafter"/>
</dbReference>
<dbReference type="RefSeq" id="WP_201139416.1">
    <property type="nucleotide sequence ID" value="NZ_CAJNAS010000016.1"/>
</dbReference>
<evidence type="ECO:0000259" key="5">
    <source>
        <dbReference type="Pfam" id="PF03865"/>
    </source>
</evidence>
<evidence type="ECO:0000256" key="2">
    <source>
        <dbReference type="ARBA" id="ARBA00022692"/>
    </source>
</evidence>
<dbReference type="GO" id="GO:0046819">
    <property type="term" value="P:protein secretion by the type V secretion system"/>
    <property type="evidence" value="ECO:0007669"/>
    <property type="project" value="TreeGrafter"/>
</dbReference>
<dbReference type="GO" id="GO:0098046">
    <property type="term" value="C:type V protein secretion system complex"/>
    <property type="evidence" value="ECO:0007669"/>
    <property type="project" value="TreeGrafter"/>
</dbReference>
<dbReference type="Pfam" id="PF17287">
    <property type="entry name" value="POTRA_3"/>
    <property type="match status" value="1"/>
</dbReference>
<keyword evidence="4" id="KW-0732">Signal</keyword>
<gene>
    <name evidence="8" type="primary">shlB_2</name>
    <name evidence="8" type="ORF">R70211_05359</name>
</gene>
<dbReference type="EMBL" id="CAJNAS010000016">
    <property type="protein sequence ID" value="CAE6935370.1"/>
    <property type="molecule type" value="Genomic_DNA"/>
</dbReference>
<evidence type="ECO:0000256" key="3">
    <source>
        <dbReference type="ARBA" id="ARBA00023237"/>
    </source>
</evidence>
<dbReference type="PANTHER" id="PTHR34597:SF3">
    <property type="entry name" value="OUTER MEMBRANE TRANSPORTER CDIB"/>
    <property type="match status" value="1"/>
</dbReference>
<keyword evidence="9" id="KW-1185">Reference proteome</keyword>
<feature type="domain" description="ShlB POTRA" evidence="7">
    <location>
        <begin position="194"/>
        <end position="246"/>
    </location>
</feature>
<keyword evidence="1" id="KW-0472">Membrane</keyword>
<feature type="domain" description="Haemolysin activator HlyB C-terminal" evidence="5">
    <location>
        <begin position="251"/>
        <end position="563"/>
    </location>
</feature>
<keyword evidence="3" id="KW-0998">Cell outer membrane</keyword>
<dbReference type="InterPro" id="IPR035251">
    <property type="entry name" value="ShlB_POTRA"/>
</dbReference>
<dbReference type="Gene3D" id="3.10.20.310">
    <property type="entry name" value="membrane protein fhac"/>
    <property type="match status" value="1"/>
</dbReference>
<accession>A0A9N8N1L0</accession>
<reference evidence="8" key="1">
    <citation type="submission" date="2021-02" db="EMBL/GenBank/DDBJ databases">
        <authorList>
            <person name="Vanwijnsberghe S."/>
        </authorList>
    </citation>
    <scope>NUCLEOTIDE SEQUENCE</scope>
    <source>
        <strain evidence="8">R-70211</strain>
    </source>
</reference>
<dbReference type="PIRSF" id="PIRSF029745">
    <property type="entry name" value="FhaC"/>
    <property type="match status" value="1"/>
</dbReference>
<evidence type="ECO:0000313" key="9">
    <source>
        <dbReference type="Proteomes" id="UP000675121"/>
    </source>
</evidence>
<name>A0A9N8N1L0_9BURK</name>
<feature type="domain" description="Polypeptide-transport-associated ShlB-type" evidence="6">
    <location>
        <begin position="121"/>
        <end position="192"/>
    </location>
</feature>
<dbReference type="InterPro" id="IPR051544">
    <property type="entry name" value="TPS_OM_transporter"/>
</dbReference>
<dbReference type="PANTHER" id="PTHR34597">
    <property type="entry name" value="SLR1661 PROTEIN"/>
    <property type="match status" value="1"/>
</dbReference>
<evidence type="ECO:0000256" key="4">
    <source>
        <dbReference type="SAM" id="SignalP"/>
    </source>
</evidence>
<dbReference type="InterPro" id="IPR005565">
    <property type="entry name" value="Hemolysn_activator_HlyB_C"/>
</dbReference>
<dbReference type="Pfam" id="PF08479">
    <property type="entry name" value="POTRA_2"/>
    <property type="match status" value="1"/>
</dbReference>
<dbReference type="InterPro" id="IPR027282">
    <property type="entry name" value="TPS"/>
</dbReference>
<sequence length="603" mass="65678">MEPISVNRSSETLVKARTRKPAPLVGAVFAGLLAIATDASAQTSPTTPDATNVSRATAQQDQVIEQQRQAQQRAQAVNAPRVRSTRAAAEGFPDLLIEQPCFRIHMFVLDVPPTLPDAVRARGASTLPLDQFAFAREWLGHYTGRCVGKQGLDAIVKGLSQKVLSRGYITTRVLLPEQDLSSGTLKLALVPGVIRQLRFADPNVRGTWKSAFPARDDDLLNLRDLEQGLEQMKRVSSQDVDMQIVPTDIPGESDVVVTVKRTKPWSFVASIDNSGTRATGKLQGNVSLGIDNPLGLNDIFNVGANQDLEFNDKHLGSHGWNGSYSVPWGYWTGTLFGYTNTYYQQIAGVNQTFVSSGNAQTAGFKLQRVLRRSQDDVLGAEFQLIKRWGASFIEGTEIPTQYRDNTFVEAGLTDRHYFGAAQFDGTLAYRQGVGGLGAMADMSDGGPTYRFHMAVLDANLSVPFSIAKQNLRYVTTIHGQFTNDTLNYIDDLTIGSRYTVRGFDGETMLAAERGFYWRNELQVPIGQTGQSVYAGIDYGHVFGPNTASLAGTQLAGAVIGVRGNVPIRVGGLAYDVFAGTPIYKPSRFSTARVTVGFQATAQF</sequence>
<dbReference type="Proteomes" id="UP000675121">
    <property type="component" value="Unassembled WGS sequence"/>
</dbReference>
<feature type="chain" id="PRO_5040238969" evidence="4">
    <location>
        <begin position="42"/>
        <end position="603"/>
    </location>
</feature>
<keyword evidence="1" id="KW-1134">Transmembrane beta strand</keyword>
<organism evidence="8 9">
    <name type="scientific">Paraburkholderia domus</name>
    <dbReference type="NCBI Taxonomy" id="2793075"/>
    <lineage>
        <taxon>Bacteria</taxon>
        <taxon>Pseudomonadati</taxon>
        <taxon>Pseudomonadota</taxon>
        <taxon>Betaproteobacteria</taxon>
        <taxon>Burkholderiales</taxon>
        <taxon>Burkholderiaceae</taxon>
        <taxon>Paraburkholderia</taxon>
    </lineage>
</organism>
<feature type="signal peptide" evidence="4">
    <location>
        <begin position="1"/>
        <end position="41"/>
    </location>
</feature>
<evidence type="ECO:0000313" key="8">
    <source>
        <dbReference type="EMBL" id="CAE6935370.1"/>
    </source>
</evidence>
<dbReference type="InterPro" id="IPR013686">
    <property type="entry name" value="Polypept-transport_assoc_ShlB"/>
</dbReference>
<dbReference type="Gene3D" id="2.40.160.50">
    <property type="entry name" value="membrane protein fhac: a member of the omp85/tpsb transporter family"/>
    <property type="match status" value="1"/>
</dbReference>
<keyword evidence="2" id="KW-0812">Transmembrane</keyword>
<proteinExistence type="predicted"/>
<evidence type="ECO:0000259" key="7">
    <source>
        <dbReference type="Pfam" id="PF17287"/>
    </source>
</evidence>
<dbReference type="AlphaFoldDB" id="A0A9N8N1L0"/>
<evidence type="ECO:0000256" key="1">
    <source>
        <dbReference type="ARBA" id="ARBA00022452"/>
    </source>
</evidence>
<protein>
    <submittedName>
        <fullName evidence="8">Hemolysin transporter protein ShlB</fullName>
    </submittedName>
</protein>